<dbReference type="EMBL" id="BOPO01000133">
    <property type="protein sequence ID" value="GIL31287.1"/>
    <property type="molecule type" value="Genomic_DNA"/>
</dbReference>
<name>A0A8J4AK75_9ACTN</name>
<comment type="caution">
    <text evidence="3">The sequence shown here is derived from an EMBL/GenBank/DDBJ whole genome shotgun (WGS) entry which is preliminary data.</text>
</comment>
<feature type="transmembrane region" description="Helical" evidence="2">
    <location>
        <begin position="165"/>
        <end position="185"/>
    </location>
</feature>
<keyword evidence="4" id="KW-1185">Reference proteome</keyword>
<feature type="compositionally biased region" description="Low complexity" evidence="1">
    <location>
        <begin position="429"/>
        <end position="440"/>
    </location>
</feature>
<dbReference type="RefSeq" id="WP_207128864.1">
    <property type="nucleotide sequence ID" value="NZ_BOPO01000133.1"/>
</dbReference>
<feature type="compositionally biased region" description="Low complexity" evidence="1">
    <location>
        <begin position="463"/>
        <end position="479"/>
    </location>
</feature>
<sequence>MMLRGEHILVRAAGDPAVAAIQVATFLSSILFAGLMLGNAAGLAAVRAFAGHDGTALLGRAARRTVLAVLGGLVAGVVSGGAAYLLEADLHSGDRLLVGTSIAISALLGGAAAALRPGLMVAAGVLGTLVVLAVLALRSVFITPLTRLFGGEGTIQKYASAQSTLALVSFVVAGVVAGVAIHLYARRTGNRLRIASTIGAGATAGVFTLVGLALTWVFDRQLISSAGGLDLGDQLAFHIAGMYQLNGGLALLFAGAIVALLLYGRTRGPRRPRRPKRPTGKPEWAVREERRAAELDRTARADSATGKTSTGNKSSAGRSATGRTGTGKAATGKSATAGKTTTTDKTSASGKGSAGDKNPASDKTATSGKGSAGGKNPTSGKAATSDKSSAGGKAGAGANSSAGGNGAGGNGAGGKGAAGRKPGGNKSSGAKTAGATAPGGKTAGGTESGGTESGGTASGGTAGTAEAEGAAGAEATDTGNASTGSTAQPAGNRRRART</sequence>
<feature type="transmembrane region" description="Helical" evidence="2">
    <location>
        <begin position="238"/>
        <end position="264"/>
    </location>
</feature>
<evidence type="ECO:0000313" key="4">
    <source>
        <dbReference type="Proteomes" id="UP000614996"/>
    </source>
</evidence>
<feature type="transmembrane region" description="Helical" evidence="2">
    <location>
        <begin position="122"/>
        <end position="145"/>
    </location>
</feature>
<feature type="compositionally biased region" description="Gly residues" evidence="1">
    <location>
        <begin position="441"/>
        <end position="462"/>
    </location>
</feature>
<feature type="compositionally biased region" description="Basic and acidic residues" evidence="1">
    <location>
        <begin position="284"/>
        <end position="300"/>
    </location>
</feature>
<keyword evidence="2" id="KW-0472">Membrane</keyword>
<protein>
    <submittedName>
        <fullName evidence="3">Uncharacterized protein</fullName>
    </submittedName>
</protein>
<dbReference type="Proteomes" id="UP000614996">
    <property type="component" value="Unassembled WGS sequence"/>
</dbReference>
<accession>A0A8J4AK75</accession>
<keyword evidence="2" id="KW-1133">Transmembrane helix</keyword>
<keyword evidence="2" id="KW-0812">Transmembrane</keyword>
<evidence type="ECO:0000256" key="2">
    <source>
        <dbReference type="SAM" id="Phobius"/>
    </source>
</evidence>
<organism evidence="3 4">
    <name type="scientific">Actinocatenispora comari</name>
    <dbReference type="NCBI Taxonomy" id="2807577"/>
    <lineage>
        <taxon>Bacteria</taxon>
        <taxon>Bacillati</taxon>
        <taxon>Actinomycetota</taxon>
        <taxon>Actinomycetes</taxon>
        <taxon>Micromonosporales</taxon>
        <taxon>Micromonosporaceae</taxon>
        <taxon>Actinocatenispora</taxon>
    </lineage>
</organism>
<feature type="compositionally biased region" description="Basic residues" evidence="1">
    <location>
        <begin position="267"/>
        <end position="279"/>
    </location>
</feature>
<evidence type="ECO:0000256" key="1">
    <source>
        <dbReference type="SAM" id="MobiDB-lite"/>
    </source>
</evidence>
<proteinExistence type="predicted"/>
<feature type="transmembrane region" description="Helical" evidence="2">
    <location>
        <begin position="20"/>
        <end position="46"/>
    </location>
</feature>
<feature type="compositionally biased region" description="Low complexity" evidence="1">
    <location>
        <begin position="379"/>
        <end position="402"/>
    </location>
</feature>
<evidence type="ECO:0000313" key="3">
    <source>
        <dbReference type="EMBL" id="GIL31287.1"/>
    </source>
</evidence>
<feature type="compositionally biased region" description="Polar residues" evidence="1">
    <location>
        <begin position="480"/>
        <end position="489"/>
    </location>
</feature>
<feature type="region of interest" description="Disordered" evidence="1">
    <location>
        <begin position="267"/>
        <end position="498"/>
    </location>
</feature>
<feature type="transmembrane region" description="Helical" evidence="2">
    <location>
        <begin position="96"/>
        <end position="115"/>
    </location>
</feature>
<feature type="transmembrane region" description="Helical" evidence="2">
    <location>
        <begin position="197"/>
        <end position="218"/>
    </location>
</feature>
<feature type="compositionally biased region" description="Low complexity" evidence="1">
    <location>
        <begin position="314"/>
        <end position="351"/>
    </location>
</feature>
<reference evidence="4" key="1">
    <citation type="journal article" date="2021" name="Int. J. Syst. Evol. Microbiol.">
        <title>Actinocatenispora comari sp. nov., an endophytic actinomycete isolated from aerial parts of Comarum salesowianum.</title>
        <authorList>
            <person name="Oyunbileg N."/>
            <person name="Iizaka Y."/>
            <person name="Hamada M."/>
            <person name="Davaapurev B.O."/>
            <person name="Fukumoto A."/>
            <person name="Tsetseg B."/>
            <person name="Kato F."/>
            <person name="Tamura T."/>
            <person name="Batkhuu J."/>
            <person name="Anzai Y."/>
        </authorList>
    </citation>
    <scope>NUCLEOTIDE SEQUENCE [LARGE SCALE GENOMIC DNA]</scope>
    <source>
        <strain evidence="4">NUM-2625</strain>
    </source>
</reference>
<dbReference type="AlphaFoldDB" id="A0A8J4AK75"/>
<feature type="compositionally biased region" description="Gly residues" evidence="1">
    <location>
        <begin position="403"/>
        <end position="417"/>
    </location>
</feature>
<gene>
    <name evidence="3" type="ORF">NUM_65410</name>
</gene>
<feature type="transmembrane region" description="Helical" evidence="2">
    <location>
        <begin position="66"/>
        <end position="84"/>
    </location>
</feature>